<dbReference type="AlphaFoldDB" id="A0A2Z4Y894"/>
<dbReference type="InterPro" id="IPR008969">
    <property type="entry name" value="CarboxyPept-like_regulatory"/>
</dbReference>
<proteinExistence type="predicted"/>
<name>A0A2Z4Y894_SUMC1</name>
<dbReference type="InterPro" id="IPR008972">
    <property type="entry name" value="Cupredoxin"/>
</dbReference>
<evidence type="ECO:0000313" key="2">
    <source>
        <dbReference type="Proteomes" id="UP000262583"/>
    </source>
</evidence>
<evidence type="ECO:0000313" key="1">
    <source>
        <dbReference type="EMBL" id="AXA37236.1"/>
    </source>
</evidence>
<dbReference type="Gene3D" id="2.60.40.420">
    <property type="entry name" value="Cupredoxins - blue copper proteins"/>
    <property type="match status" value="1"/>
</dbReference>
<dbReference type="SUPFAM" id="SSF49464">
    <property type="entry name" value="Carboxypeptidase regulatory domain-like"/>
    <property type="match status" value="1"/>
</dbReference>
<gene>
    <name evidence="1" type="ORF">BRCON_2479</name>
</gene>
<dbReference type="SUPFAM" id="SSF49503">
    <property type="entry name" value="Cupredoxins"/>
    <property type="match status" value="1"/>
</dbReference>
<dbReference type="Proteomes" id="UP000262583">
    <property type="component" value="Chromosome"/>
</dbReference>
<reference evidence="1 2" key="1">
    <citation type="submission" date="2018-05" db="EMBL/GenBank/DDBJ databases">
        <title>A metagenomic window into the 2 km-deep terrestrial subsurface aquifer revealed taxonomically and functionally diverse microbial community comprising novel uncultured bacterial lineages.</title>
        <authorList>
            <person name="Kadnikov V.V."/>
            <person name="Mardanov A.V."/>
            <person name="Beletsky A.V."/>
            <person name="Banks D."/>
            <person name="Pimenov N.V."/>
            <person name="Frank Y.A."/>
            <person name="Karnachuk O.V."/>
            <person name="Ravin N.V."/>
        </authorList>
    </citation>
    <scope>NUCLEOTIDE SEQUENCE [LARGE SCALE GENOMIC DNA]</scope>
    <source>
        <strain evidence="1">BY</strain>
    </source>
</reference>
<protein>
    <submittedName>
        <fullName evidence="1">Copper binding protein, plastocyanin/azurin family</fullName>
    </submittedName>
</protein>
<dbReference type="EMBL" id="CP030759">
    <property type="protein sequence ID" value="AXA37236.1"/>
    <property type="molecule type" value="Genomic_DNA"/>
</dbReference>
<accession>A0A2Z4Y894</accession>
<organism evidence="1 2">
    <name type="scientific">Sumerlaea chitinivorans</name>
    <dbReference type="NCBI Taxonomy" id="2250252"/>
    <lineage>
        <taxon>Bacteria</taxon>
        <taxon>Candidatus Sumerlaeota</taxon>
        <taxon>Candidatus Sumerlaeia</taxon>
        <taxon>Candidatus Sumerlaeales</taxon>
        <taxon>Candidatus Sumerlaeaceae</taxon>
        <taxon>Candidatus Sumerlaea</taxon>
    </lineage>
</organism>
<dbReference type="KEGG" id="schv:BRCON_2479"/>
<sequence length="257" mass="28169">MQQHGSLVAKLWVILVGLAWGIGGFGGKVSASEVTSASVWGTVVFAGIAPEPQAVTMRGDPYCAKLREGREPILRQDVVITTGGRIANVVVYAKDVVGGPREEATRPLSSVVLELSSCMFVPHVVAVRCGQEVRFVNKDDTVHTIHARRSKNPRFNFALLGTQSPSRTVRFPQPEIAVEVRCDVHPWENAFVAVLDHPYYAVTDRNGTFEIPEIPAGEYTLEAWHEKLGTVTQRVRLAPGERSSIQFVFGKPGEVLK</sequence>
<dbReference type="Pfam" id="PF13620">
    <property type="entry name" value="CarboxypepD_reg"/>
    <property type="match status" value="1"/>
</dbReference>